<sequence length="346" mass="38606">MDNDLPPFAMIEFFFGDCDAALTIMSRGKRFHVFLTTEDLRGPQEDEALVQTFHSFRKSIDDDPQAMEAFEEWMLKPCVSYMNQLAPSIPRVEPPSLAEYFNPETFFLKLAKKEGRLEAIRCPVDPSVTHSLTPRVLMPDPIVSEAISEGVPCIPASQLVAILEPDAHEADYDLVPNTVRAIGRDTQFHFKGAFEQKSFRRELDTLLRFRSDSFPGDLFVSRLGGLVTWDDGLSVMGLLVEYVHGSETLGYAAEEAPKAEKEKWARQIRATVKRLHDANITWGDVKPDNVLIDPNGDAWVIDFGGGCADGWVDQELEGTKEGDLQGLAGIESFLEITAVGHEARET</sequence>
<dbReference type="GO" id="GO:0004672">
    <property type="term" value="F:protein kinase activity"/>
    <property type="evidence" value="ECO:0007669"/>
    <property type="project" value="InterPro"/>
</dbReference>
<dbReference type="SUPFAM" id="SSF56112">
    <property type="entry name" value="Protein kinase-like (PK-like)"/>
    <property type="match status" value="1"/>
</dbReference>
<reference evidence="2 3" key="1">
    <citation type="journal article" date="2016" name="Nat. Commun.">
        <title>Ectomycorrhizal ecology is imprinted in the genome of the dominant symbiotic fungus Cenococcum geophilum.</title>
        <authorList>
            <consortium name="DOE Joint Genome Institute"/>
            <person name="Peter M."/>
            <person name="Kohler A."/>
            <person name="Ohm R.A."/>
            <person name="Kuo A."/>
            <person name="Krutzmann J."/>
            <person name="Morin E."/>
            <person name="Arend M."/>
            <person name="Barry K.W."/>
            <person name="Binder M."/>
            <person name="Choi C."/>
            <person name="Clum A."/>
            <person name="Copeland A."/>
            <person name="Grisel N."/>
            <person name="Haridas S."/>
            <person name="Kipfer T."/>
            <person name="LaButti K."/>
            <person name="Lindquist E."/>
            <person name="Lipzen A."/>
            <person name="Maire R."/>
            <person name="Meier B."/>
            <person name="Mihaltcheva S."/>
            <person name="Molinier V."/>
            <person name="Murat C."/>
            <person name="Poggeler S."/>
            <person name="Quandt C.A."/>
            <person name="Sperisen C."/>
            <person name="Tritt A."/>
            <person name="Tisserant E."/>
            <person name="Crous P.W."/>
            <person name="Henrissat B."/>
            <person name="Nehls U."/>
            <person name="Egli S."/>
            <person name="Spatafora J.W."/>
            <person name="Grigoriev I.V."/>
            <person name="Martin F.M."/>
        </authorList>
    </citation>
    <scope>NUCLEOTIDE SEQUENCE [LARGE SCALE GENOMIC DNA]</scope>
    <source>
        <strain evidence="2 3">CBS 207.34</strain>
    </source>
</reference>
<gene>
    <name evidence="2" type="ORF">AOQ84DRAFT_353374</name>
</gene>
<dbReference type="PROSITE" id="PS50011">
    <property type="entry name" value="PROTEIN_KINASE_DOM"/>
    <property type="match status" value="1"/>
</dbReference>
<evidence type="ECO:0000313" key="3">
    <source>
        <dbReference type="Proteomes" id="UP000250140"/>
    </source>
</evidence>
<protein>
    <recommendedName>
        <fullName evidence="1">Protein kinase domain-containing protein</fullName>
    </recommendedName>
</protein>
<evidence type="ECO:0000259" key="1">
    <source>
        <dbReference type="PROSITE" id="PS50011"/>
    </source>
</evidence>
<keyword evidence="3" id="KW-1185">Reference proteome</keyword>
<evidence type="ECO:0000313" key="2">
    <source>
        <dbReference type="EMBL" id="OCL10761.1"/>
    </source>
</evidence>
<organism evidence="2 3">
    <name type="scientific">Glonium stellatum</name>
    <dbReference type="NCBI Taxonomy" id="574774"/>
    <lineage>
        <taxon>Eukaryota</taxon>
        <taxon>Fungi</taxon>
        <taxon>Dikarya</taxon>
        <taxon>Ascomycota</taxon>
        <taxon>Pezizomycotina</taxon>
        <taxon>Dothideomycetes</taxon>
        <taxon>Pleosporomycetidae</taxon>
        <taxon>Gloniales</taxon>
        <taxon>Gloniaceae</taxon>
        <taxon>Glonium</taxon>
    </lineage>
</organism>
<name>A0A8E2F5E1_9PEZI</name>
<dbReference type="InterPro" id="IPR000719">
    <property type="entry name" value="Prot_kinase_dom"/>
</dbReference>
<feature type="domain" description="Protein kinase" evidence="1">
    <location>
        <begin position="148"/>
        <end position="346"/>
    </location>
</feature>
<dbReference type="AlphaFoldDB" id="A0A8E2F5E1"/>
<proteinExistence type="predicted"/>
<dbReference type="Gene3D" id="1.10.510.10">
    <property type="entry name" value="Transferase(Phosphotransferase) domain 1"/>
    <property type="match status" value="1"/>
</dbReference>
<dbReference type="OrthoDB" id="4062651at2759"/>
<dbReference type="Proteomes" id="UP000250140">
    <property type="component" value="Unassembled WGS sequence"/>
</dbReference>
<accession>A0A8E2F5E1</accession>
<dbReference type="InterPro" id="IPR011009">
    <property type="entry name" value="Kinase-like_dom_sf"/>
</dbReference>
<dbReference type="GO" id="GO:0005524">
    <property type="term" value="F:ATP binding"/>
    <property type="evidence" value="ECO:0007669"/>
    <property type="project" value="InterPro"/>
</dbReference>
<dbReference type="Pfam" id="PF00069">
    <property type="entry name" value="Pkinase"/>
    <property type="match status" value="1"/>
</dbReference>
<dbReference type="EMBL" id="KV749172">
    <property type="protein sequence ID" value="OCL10761.1"/>
    <property type="molecule type" value="Genomic_DNA"/>
</dbReference>